<reference evidence="1 2" key="1">
    <citation type="submission" date="2016-10" db="EMBL/GenBank/DDBJ databases">
        <authorList>
            <person name="de Groot N.N."/>
        </authorList>
    </citation>
    <scope>NUCLEOTIDE SEQUENCE [LARGE SCALE GENOMIC DNA]</scope>
    <source>
        <strain evidence="1 2">DSM 23399</strain>
    </source>
</reference>
<evidence type="ECO:0000313" key="2">
    <source>
        <dbReference type="Proteomes" id="UP000198790"/>
    </source>
</evidence>
<dbReference type="AlphaFoldDB" id="A0A1I1C2D2"/>
<dbReference type="STRING" id="237018.SAMN04489723_12142"/>
<accession>A0A1I1C2D2</accession>
<dbReference type="RefSeq" id="WP_092900813.1">
    <property type="nucleotide sequence ID" value="NZ_FOKK01000021.1"/>
</dbReference>
<sequence length="336" mass="38193">MKAPKVWFFTILAFFTSCGSSEINDGNHSTTVDRSIVLEMESELSELNDEIIHLKDHFEFFLANRDSLLKFADVGKYSFDGPFSTNTPKNSQKLSSVVILNTTPDYDAAMNNVLITNGMDSLFNQTFENYSFVAQVYFNAKDQVSRVYPAYDANSLLTPDLDLTTFNFYYEGDFQHNPTKGPVWIPDVYIDPAGRGWILSLIHPVLEDGELYAVLGIDITVDEIISRYIESKEGEYLIVNGKGDIVGGKAAAIEALSFPPLLNHVYIETILADNFRISDYNLFNSKNREVREMALSIILKKENHFFFKDEFSPKAAYAVPFTFLDWYLIEIETKTL</sequence>
<protein>
    <recommendedName>
        <fullName evidence="3">Cache domain-containing protein</fullName>
    </recommendedName>
</protein>
<dbReference type="Proteomes" id="UP000198790">
    <property type="component" value="Unassembled WGS sequence"/>
</dbReference>
<name>A0A1I1C2D2_9BACT</name>
<keyword evidence="2" id="KW-1185">Reference proteome</keyword>
<gene>
    <name evidence="1" type="ORF">SAMN04489723_12142</name>
</gene>
<dbReference type="PROSITE" id="PS51257">
    <property type="entry name" value="PROKAR_LIPOPROTEIN"/>
    <property type="match status" value="1"/>
</dbReference>
<proteinExistence type="predicted"/>
<evidence type="ECO:0000313" key="1">
    <source>
        <dbReference type="EMBL" id="SFB56769.1"/>
    </source>
</evidence>
<dbReference type="EMBL" id="FOKK01000021">
    <property type="protein sequence ID" value="SFB56769.1"/>
    <property type="molecule type" value="Genomic_DNA"/>
</dbReference>
<dbReference type="OrthoDB" id="9770795at2"/>
<dbReference type="Gene3D" id="3.30.450.20">
    <property type="entry name" value="PAS domain"/>
    <property type="match status" value="1"/>
</dbReference>
<organism evidence="1 2">
    <name type="scientific">Algoriphagus aquimarinus</name>
    <dbReference type="NCBI Taxonomy" id="237018"/>
    <lineage>
        <taxon>Bacteria</taxon>
        <taxon>Pseudomonadati</taxon>
        <taxon>Bacteroidota</taxon>
        <taxon>Cytophagia</taxon>
        <taxon>Cytophagales</taxon>
        <taxon>Cyclobacteriaceae</taxon>
        <taxon>Algoriphagus</taxon>
    </lineage>
</organism>
<evidence type="ECO:0008006" key="3">
    <source>
        <dbReference type="Google" id="ProtNLM"/>
    </source>
</evidence>